<feature type="transmembrane region" description="Helical" evidence="1">
    <location>
        <begin position="78"/>
        <end position="97"/>
    </location>
</feature>
<organism evidence="2 3">
    <name type="scientific">Mesorhabditis belari</name>
    <dbReference type="NCBI Taxonomy" id="2138241"/>
    <lineage>
        <taxon>Eukaryota</taxon>
        <taxon>Metazoa</taxon>
        <taxon>Ecdysozoa</taxon>
        <taxon>Nematoda</taxon>
        <taxon>Chromadorea</taxon>
        <taxon>Rhabditida</taxon>
        <taxon>Rhabditina</taxon>
        <taxon>Rhabditomorpha</taxon>
        <taxon>Rhabditoidea</taxon>
        <taxon>Rhabditidae</taxon>
        <taxon>Mesorhabditinae</taxon>
        <taxon>Mesorhabditis</taxon>
    </lineage>
</organism>
<keyword evidence="2" id="KW-1185">Reference proteome</keyword>
<evidence type="ECO:0000313" key="3">
    <source>
        <dbReference type="WBParaSite" id="MBELARI_LOCUS7393"/>
    </source>
</evidence>
<feature type="transmembrane region" description="Helical" evidence="1">
    <location>
        <begin position="109"/>
        <end position="129"/>
    </location>
</feature>
<proteinExistence type="predicted"/>
<sequence length="269" mass="30981">MSLPEFVDRCFGEFNTSKTNANCPELFYFSIFPSQTSKAEEEMASKSMDILENALLALLSGIEIVTKHLKKGVELFELLYNLLVFTSMIMSIVSVWFSARSGHRFNGLIISFSIGALLFEGSFLMQLLLKNGYKFPFWSTIRVLLLTILNISFFQQDQHDENNKACPIDSAGFYSILFISWFTKQISIGNKKSLKMEDLFNLPINAKSEFLRKQWREAWEIEKKNKPKNPSIIWAIHRCHGWHIFFISLLQLASDVARNLTNPLLLKCV</sequence>
<accession>A0AAF3FK77</accession>
<keyword evidence="1" id="KW-0812">Transmembrane</keyword>
<feature type="transmembrane region" description="Helical" evidence="1">
    <location>
        <begin position="135"/>
        <end position="154"/>
    </location>
</feature>
<keyword evidence="1" id="KW-1133">Transmembrane helix</keyword>
<name>A0AAF3FK77_9BILA</name>
<keyword evidence="1" id="KW-0472">Membrane</keyword>
<reference evidence="3" key="1">
    <citation type="submission" date="2024-02" db="UniProtKB">
        <authorList>
            <consortium name="WormBaseParasite"/>
        </authorList>
    </citation>
    <scope>IDENTIFICATION</scope>
</reference>
<dbReference type="AlphaFoldDB" id="A0AAF3FK77"/>
<dbReference type="WBParaSite" id="MBELARI_LOCUS7393">
    <property type="protein sequence ID" value="MBELARI_LOCUS7393"/>
    <property type="gene ID" value="MBELARI_LOCUS7393"/>
</dbReference>
<evidence type="ECO:0000313" key="2">
    <source>
        <dbReference type="Proteomes" id="UP000887575"/>
    </source>
</evidence>
<dbReference type="Proteomes" id="UP000887575">
    <property type="component" value="Unassembled WGS sequence"/>
</dbReference>
<protein>
    <submittedName>
        <fullName evidence="3">Uncharacterized protein</fullName>
    </submittedName>
</protein>
<evidence type="ECO:0000256" key="1">
    <source>
        <dbReference type="SAM" id="Phobius"/>
    </source>
</evidence>